<proteinExistence type="predicted"/>
<sequence>MPRSAAPYGENKRLTFVIAILIICFLALVARLVYLQVIVRNDMVSRADGRAVRAVYESALRGIIMDREGEPLAVSSPVSSVVANPKVLLQTLQGDFDREKDACEQNINFSQDCHWILDKAIDEKVSFLRYQKLRLLDLSTILNIPIIELINRLDERSQRGFYYLKRQLSPADMQAVEALKLPGITREDGFQRFYPDGELTGQVLGFTGIDEHGQEGIERQYDDWLSGQKGKMLVRTNAGKRAISIIGEEVATAQGQNLQLSIDKRIQYLMRRELLETMHEFRAKSVSAVMVDVKSGEILGMVSLPDGNPNNPVERVPELMKNHVITDVFEPGSVIKPVAMAAALDAGVITTRTIFPTRGIYSIGKNVVRDVHNYGTLDSVGVIRKSSNIGMAMISQKMPRQKYYDFMKRMGFGGLSGVNFPGEQTGILRNPKKMGDFSYATTFFGYGISASALQVAHAYATIANHGVKQPLTLIKRTVEIPGEQVLSPEVANAVLKMMETVVQDGGTGKRANTQSYTVAGKTGTSHKVINGGYSKNRYRGLFAGVAPATNPRVSLVVVVDDPTSGAYYGGLTAAPAFSRIIEASLKILGVLPDKIDKNGKVNLDIDRSIFEESDYAGVSDVKP</sequence>
<keyword evidence="4" id="KW-0812">Transmembrane</keyword>
<dbReference type="InterPro" id="IPR001460">
    <property type="entry name" value="PCN-bd_Tpept"/>
</dbReference>
<dbReference type="InterPro" id="IPR005311">
    <property type="entry name" value="PBP_dimer"/>
</dbReference>
<evidence type="ECO:0000313" key="7">
    <source>
        <dbReference type="EMBL" id="SUO97241.1"/>
    </source>
</evidence>
<dbReference type="InterPro" id="IPR050515">
    <property type="entry name" value="Beta-lactam/transpept"/>
</dbReference>
<dbReference type="RefSeq" id="WP_169818646.1">
    <property type="nucleotide sequence ID" value="NZ_LWHB01000119.1"/>
</dbReference>
<evidence type="ECO:0000256" key="1">
    <source>
        <dbReference type="ARBA" id="ARBA00004370"/>
    </source>
</evidence>
<reference evidence="7 8" key="1">
    <citation type="submission" date="2018-06" db="EMBL/GenBank/DDBJ databases">
        <authorList>
            <consortium name="Pathogen Informatics"/>
            <person name="Doyle S."/>
        </authorList>
    </citation>
    <scope>NUCLEOTIDE SEQUENCE [LARGE SCALE GENOMIC DNA]</scope>
    <source>
        <strain evidence="7 8">NCTC13337</strain>
    </source>
</reference>
<gene>
    <name evidence="7" type="primary">ftsI_2</name>
    <name evidence="7" type="ORF">NCTC13337_02296</name>
</gene>
<dbReference type="Pfam" id="PF03717">
    <property type="entry name" value="PBP_dimer"/>
    <property type="match status" value="1"/>
</dbReference>
<dbReference type="SUPFAM" id="SSF56601">
    <property type="entry name" value="beta-lactamase/transpeptidase-like"/>
    <property type="match status" value="1"/>
</dbReference>
<dbReference type="AlphaFoldDB" id="A0A380MZZ2"/>
<protein>
    <submittedName>
        <fullName evidence="7">Peptidoglycan synthase FtsI</fullName>
        <ecNumber evidence="7">2.4.1.129</ecNumber>
    </submittedName>
</protein>
<dbReference type="InterPro" id="IPR012338">
    <property type="entry name" value="Beta-lactam/transpept-like"/>
</dbReference>
<dbReference type="GO" id="GO:0071555">
    <property type="term" value="P:cell wall organization"/>
    <property type="evidence" value="ECO:0007669"/>
    <property type="project" value="TreeGrafter"/>
</dbReference>
<feature type="transmembrane region" description="Helical" evidence="4">
    <location>
        <begin position="14"/>
        <end position="34"/>
    </location>
</feature>
<dbReference type="Gene3D" id="3.40.710.10">
    <property type="entry name" value="DD-peptidase/beta-lactamase superfamily"/>
    <property type="match status" value="1"/>
</dbReference>
<dbReference type="Proteomes" id="UP000254601">
    <property type="component" value="Unassembled WGS sequence"/>
</dbReference>
<keyword evidence="7" id="KW-0808">Transferase</keyword>
<feature type="domain" description="Penicillin-binding protein dimerisation" evidence="6">
    <location>
        <begin position="58"/>
        <end position="242"/>
    </location>
</feature>
<evidence type="ECO:0000256" key="3">
    <source>
        <dbReference type="ARBA" id="ARBA00023136"/>
    </source>
</evidence>
<keyword evidence="4" id="KW-1133">Transmembrane helix</keyword>
<dbReference type="Pfam" id="PF00905">
    <property type="entry name" value="Transpeptidase"/>
    <property type="match status" value="1"/>
</dbReference>
<keyword evidence="2" id="KW-0378">Hydrolase</keyword>
<keyword evidence="2" id="KW-0645">Protease</keyword>
<keyword evidence="3 4" id="KW-0472">Membrane</keyword>
<dbReference type="InterPro" id="IPR036138">
    <property type="entry name" value="PBP_dimer_sf"/>
</dbReference>
<dbReference type="GO" id="GO:0008658">
    <property type="term" value="F:penicillin binding"/>
    <property type="evidence" value="ECO:0007669"/>
    <property type="project" value="InterPro"/>
</dbReference>
<dbReference type="PANTHER" id="PTHR30627:SF1">
    <property type="entry name" value="PEPTIDOGLYCAN D,D-TRANSPEPTIDASE FTSI"/>
    <property type="match status" value="1"/>
</dbReference>
<evidence type="ECO:0000259" key="5">
    <source>
        <dbReference type="Pfam" id="PF00905"/>
    </source>
</evidence>
<accession>A0A380MZZ2</accession>
<dbReference type="EC" id="2.4.1.129" evidence="7"/>
<evidence type="ECO:0000256" key="2">
    <source>
        <dbReference type="ARBA" id="ARBA00022645"/>
    </source>
</evidence>
<dbReference type="GO" id="GO:0004180">
    <property type="term" value="F:carboxypeptidase activity"/>
    <property type="evidence" value="ECO:0007669"/>
    <property type="project" value="UniProtKB-KW"/>
</dbReference>
<dbReference type="Gene3D" id="3.30.450.330">
    <property type="match status" value="1"/>
</dbReference>
<keyword evidence="2" id="KW-0121">Carboxypeptidase</keyword>
<organism evidence="7 8">
    <name type="scientific">Suttonella ornithocola</name>
    <dbReference type="NCBI Taxonomy" id="279832"/>
    <lineage>
        <taxon>Bacteria</taxon>
        <taxon>Pseudomonadati</taxon>
        <taxon>Pseudomonadota</taxon>
        <taxon>Gammaproteobacteria</taxon>
        <taxon>Cardiobacteriales</taxon>
        <taxon>Cardiobacteriaceae</taxon>
        <taxon>Suttonella</taxon>
    </lineage>
</organism>
<name>A0A380MZZ2_9GAMM</name>
<feature type="domain" description="Penicillin-binding protein transpeptidase" evidence="5">
    <location>
        <begin position="287"/>
        <end position="582"/>
    </location>
</feature>
<dbReference type="Gene3D" id="3.90.1310.10">
    <property type="entry name" value="Penicillin-binding protein 2a (Domain 2)"/>
    <property type="match status" value="1"/>
</dbReference>
<dbReference type="GO" id="GO:0005886">
    <property type="term" value="C:plasma membrane"/>
    <property type="evidence" value="ECO:0007669"/>
    <property type="project" value="TreeGrafter"/>
</dbReference>
<keyword evidence="8" id="KW-1185">Reference proteome</keyword>
<comment type="subcellular location">
    <subcellularLocation>
        <location evidence="1">Membrane</location>
    </subcellularLocation>
</comment>
<dbReference type="GO" id="GO:0016757">
    <property type="term" value="F:glycosyltransferase activity"/>
    <property type="evidence" value="ECO:0007669"/>
    <property type="project" value="UniProtKB-KW"/>
</dbReference>
<evidence type="ECO:0000259" key="6">
    <source>
        <dbReference type="Pfam" id="PF03717"/>
    </source>
</evidence>
<dbReference type="SUPFAM" id="SSF56519">
    <property type="entry name" value="Penicillin binding protein dimerisation domain"/>
    <property type="match status" value="1"/>
</dbReference>
<keyword evidence="7" id="KW-0328">Glycosyltransferase</keyword>
<dbReference type="PANTHER" id="PTHR30627">
    <property type="entry name" value="PEPTIDOGLYCAN D,D-TRANSPEPTIDASE"/>
    <property type="match status" value="1"/>
</dbReference>
<evidence type="ECO:0000256" key="4">
    <source>
        <dbReference type="SAM" id="Phobius"/>
    </source>
</evidence>
<evidence type="ECO:0000313" key="8">
    <source>
        <dbReference type="Proteomes" id="UP000254601"/>
    </source>
</evidence>
<dbReference type="EMBL" id="UHIC01000001">
    <property type="protein sequence ID" value="SUO97241.1"/>
    <property type="molecule type" value="Genomic_DNA"/>
</dbReference>